<protein>
    <recommendedName>
        <fullName evidence="1">Type I restriction enzyme R protein N-terminal domain-containing protein</fullName>
    </recommendedName>
</protein>
<dbReference type="Pfam" id="PF13588">
    <property type="entry name" value="HSDR_N_2"/>
    <property type="match status" value="1"/>
</dbReference>
<proteinExistence type="predicted"/>
<dbReference type="AlphaFoldDB" id="A0A0F9Q986"/>
<evidence type="ECO:0000313" key="2">
    <source>
        <dbReference type="EMBL" id="KKN33612.1"/>
    </source>
</evidence>
<gene>
    <name evidence="2" type="ORF">LCGC14_0802120</name>
</gene>
<dbReference type="EMBL" id="LAZR01002164">
    <property type="protein sequence ID" value="KKN33612.1"/>
    <property type="molecule type" value="Genomic_DNA"/>
</dbReference>
<accession>A0A0F9Q986</accession>
<feature type="domain" description="Type I restriction enzyme R protein N-terminal" evidence="1">
    <location>
        <begin position="94"/>
        <end position="160"/>
    </location>
</feature>
<comment type="caution">
    <text evidence="2">The sequence shown here is derived from an EMBL/GenBank/DDBJ whole genome shotgun (WGS) entry which is preliminary data.</text>
</comment>
<dbReference type="InterPro" id="IPR029464">
    <property type="entry name" value="HSDR_N"/>
</dbReference>
<sequence>MSSQHRKHAIQSILKHGQLKQLASDLKMSYSYLSQAFSLTTSISFNADLARKVEQALGLTSGQLDLGEHSVGQNLASSGLFALALRGRAAELAHHYPDKRIELNATITVACRVKQADLIIYNNDGTAFLIAEQTNEFEDDDKTEQLIMLMAIAGAQFGVVFAADSGIDANERQYVFTREAKRSRWYQSQHGKIASIEEGPDKIFSVAGI</sequence>
<reference evidence="2" key="1">
    <citation type="journal article" date="2015" name="Nature">
        <title>Complex archaea that bridge the gap between prokaryotes and eukaryotes.</title>
        <authorList>
            <person name="Spang A."/>
            <person name="Saw J.H."/>
            <person name="Jorgensen S.L."/>
            <person name="Zaremba-Niedzwiedzka K."/>
            <person name="Martijn J."/>
            <person name="Lind A.E."/>
            <person name="van Eijk R."/>
            <person name="Schleper C."/>
            <person name="Guy L."/>
            <person name="Ettema T.J."/>
        </authorList>
    </citation>
    <scope>NUCLEOTIDE SEQUENCE</scope>
</reference>
<organism evidence="2">
    <name type="scientific">marine sediment metagenome</name>
    <dbReference type="NCBI Taxonomy" id="412755"/>
    <lineage>
        <taxon>unclassified sequences</taxon>
        <taxon>metagenomes</taxon>
        <taxon>ecological metagenomes</taxon>
    </lineage>
</organism>
<evidence type="ECO:0000259" key="1">
    <source>
        <dbReference type="Pfam" id="PF13588"/>
    </source>
</evidence>
<name>A0A0F9Q986_9ZZZZ</name>